<organism evidence="3 4">
    <name type="scientific">Glossina austeni</name>
    <name type="common">Savannah tsetse fly</name>
    <dbReference type="NCBI Taxonomy" id="7395"/>
    <lineage>
        <taxon>Eukaryota</taxon>
        <taxon>Metazoa</taxon>
        <taxon>Ecdysozoa</taxon>
        <taxon>Arthropoda</taxon>
        <taxon>Hexapoda</taxon>
        <taxon>Insecta</taxon>
        <taxon>Pterygota</taxon>
        <taxon>Neoptera</taxon>
        <taxon>Endopterygota</taxon>
        <taxon>Diptera</taxon>
        <taxon>Brachycera</taxon>
        <taxon>Muscomorpha</taxon>
        <taxon>Hippoboscoidea</taxon>
        <taxon>Glossinidae</taxon>
        <taxon>Glossina</taxon>
    </lineage>
</organism>
<evidence type="ECO:0000256" key="2">
    <source>
        <dbReference type="SAM" id="MobiDB-lite"/>
    </source>
</evidence>
<proteinExistence type="predicted"/>
<feature type="coiled-coil region" evidence="1">
    <location>
        <begin position="177"/>
        <end position="204"/>
    </location>
</feature>
<dbReference type="Proteomes" id="UP000078200">
    <property type="component" value="Unassembled WGS sequence"/>
</dbReference>
<keyword evidence="4" id="KW-1185">Reference proteome</keyword>
<accession>A0A1A9US14</accession>
<reference evidence="3" key="1">
    <citation type="submission" date="2020-05" db="UniProtKB">
        <authorList>
            <consortium name="EnsemblMetazoa"/>
        </authorList>
    </citation>
    <scope>IDENTIFICATION</scope>
    <source>
        <strain evidence="3">TTRI</strain>
    </source>
</reference>
<feature type="region of interest" description="Disordered" evidence="2">
    <location>
        <begin position="1"/>
        <end position="32"/>
    </location>
</feature>
<sequence length="1177" mass="139102">MDLTNMDCGSYRNTSERRLSTDSQQSNQTSKMTFPLRSLDSGFYTASSDTSDCSLMSVRERERSLALALHDVHKLHSELERLNKSEQWYKQELRQQKLERLTDLERIYTRESNYLQENHKLQQECVGLYDKCHALETELENDHLKDSRKVVKFESNNDADSEGKLHNFEIDQQRIVIKDQEHLINVLRKQKQGLLEDLRLLSEDKDAKVLELQRLLAGMEADNSNIASKCKIYAEAQEQLQFNLQQQSNELLEFKERNTNLQRKLEDLKYQLKMQKDFVKHKEQKMEELQKNFRMNMTHELDVNEIHTLSISWHEQIKAKTSEIIELKSKVNELEEEINALTDQQIKNEEQQRTIEQISHSLEVCQCELNSLKDTEAIKDQQLQDMQSNAERLKAEKEETHEKLSRAQNEVAKLNEELRCTRDKYDIVGKLCERTRFELQLLELEQNKLKFRSAQDQEEISVLRDKLKLYVEQTLQLSEKIITLEQQLEIVLKENSFLKERHKDIRKECNEETQNKHRIENLHYLSDANETLQNCVERNEILPLEVLQPSQNLHKVLRRNSEESYKVNFEKLVNENENLRRKVFEITIKTKEFELKEEIKEKLLKCKYFEESLIKHRGGINNLRIQLLNSDSKIYKIQRAVKEMSTSFDLNILEIERTQLKRALQIEIKLKTEFEEQLTSERNSIEELQESLKMLNDHRSQKQSKAVQTDTMIVNESNEINENNEVNELREKVLKLEFKIGTLVEGDGQNREGRIQVLNKLMNLQDAKMSNIQQNQKDWEEVLASLQTAQIIEEQTKHELELKSMELEHLNEVFAQQNEELRKLEDFAAALEYKRQQENKILKETFQQEISVMQQQINDCQREAAKQKEFNAALTEFNERLRTNLSEDYAIKLNDYKNEIFTLKVQISKTIEEKQELSERFKEMELELKQLKDAKRGALIMPEMEYDYESLDNAREMAINKSGVSDDHLRILTKVLESEYERKMQRYDHHIHSLLSNVKSLKHSLKIQEQEAVFLKFEQSRTAEELCEMQKNQRTLDEMRLKYEQSQQTIKELKVALEWERKKFESSDIGKSVLLEEPVHEVANLIDDYKKLIQQSAASSKRPKTSMVLDLIARSNQYVPSLHKLEANFEELRHDLKQLLSLHNNQRFISNVTAVNVDSLNVPPSLMDELKAVSNEL</sequence>
<feature type="coiled-coil region" evidence="1">
    <location>
        <begin position="481"/>
        <end position="515"/>
    </location>
</feature>
<name>A0A1A9US14_GLOAU</name>
<feature type="coiled-coil region" evidence="1">
    <location>
        <begin position="671"/>
        <end position="705"/>
    </location>
</feature>
<feature type="coiled-coil region" evidence="1">
    <location>
        <begin position="907"/>
        <end position="934"/>
    </location>
</feature>
<dbReference type="EnsemblMetazoa" id="GAUT013456-RA">
    <property type="protein sequence ID" value="GAUT013456-PA"/>
    <property type="gene ID" value="GAUT013456"/>
</dbReference>
<feature type="coiled-coil region" evidence="1">
    <location>
        <begin position="317"/>
        <end position="424"/>
    </location>
</feature>
<evidence type="ECO:0000313" key="4">
    <source>
        <dbReference type="Proteomes" id="UP000078200"/>
    </source>
</evidence>
<dbReference type="AlphaFoldDB" id="A0A1A9US14"/>
<feature type="coiled-coil region" evidence="1">
    <location>
        <begin position="237"/>
        <end position="292"/>
    </location>
</feature>
<feature type="compositionally biased region" description="Polar residues" evidence="2">
    <location>
        <begin position="21"/>
        <end position="32"/>
    </location>
</feature>
<keyword evidence="1" id="KW-0175">Coiled coil</keyword>
<evidence type="ECO:0000256" key="1">
    <source>
        <dbReference type="SAM" id="Coils"/>
    </source>
</evidence>
<protein>
    <submittedName>
        <fullName evidence="3">Uncharacterized protein</fullName>
    </submittedName>
</protein>
<evidence type="ECO:0000313" key="3">
    <source>
        <dbReference type="EnsemblMetazoa" id="GAUT013456-PA"/>
    </source>
</evidence>
<feature type="coiled-coil region" evidence="1">
    <location>
        <begin position="1029"/>
        <end position="1056"/>
    </location>
</feature>
<feature type="coiled-coil region" evidence="1">
    <location>
        <begin position="769"/>
        <end position="863"/>
    </location>
</feature>
<dbReference type="VEuPathDB" id="VectorBase:GAUT013456"/>